<dbReference type="PANTHER" id="PTHR13847:SF279">
    <property type="entry name" value="FAD DEPENDENT OXIDOREDUCTASE DOMAIN-CONTAINING PROTEIN-RELATED"/>
    <property type="match status" value="1"/>
</dbReference>
<reference evidence="2" key="1">
    <citation type="submission" date="2022-11" db="EMBL/GenBank/DDBJ databases">
        <title>Chromosomal genome sequence assembly and mating type (MAT) locus characterization of the leprose asexual lichenized fungus Lepraria neglecta (Nyl.) Erichsen.</title>
        <authorList>
            <person name="Allen J.L."/>
            <person name="Pfeffer B."/>
        </authorList>
    </citation>
    <scope>NUCLEOTIDE SEQUENCE</scope>
    <source>
        <strain evidence="2">Allen 5258</strain>
    </source>
</reference>
<protein>
    <recommendedName>
        <fullName evidence="1">FAD dependent oxidoreductase domain-containing protein</fullName>
    </recommendedName>
</protein>
<dbReference type="Gene3D" id="3.50.50.60">
    <property type="entry name" value="FAD/NAD(P)-binding domain"/>
    <property type="match status" value="1"/>
</dbReference>
<dbReference type="SUPFAM" id="SSF51905">
    <property type="entry name" value="FAD/NAD(P)-binding domain"/>
    <property type="match status" value="1"/>
</dbReference>
<dbReference type="EMBL" id="JASNWA010000006">
    <property type="protein sequence ID" value="KAK3174734.1"/>
    <property type="molecule type" value="Genomic_DNA"/>
</dbReference>
<keyword evidence="3" id="KW-1185">Reference proteome</keyword>
<dbReference type="GO" id="GO:0005737">
    <property type="term" value="C:cytoplasm"/>
    <property type="evidence" value="ECO:0007669"/>
    <property type="project" value="TreeGrafter"/>
</dbReference>
<dbReference type="InterPro" id="IPR036188">
    <property type="entry name" value="FAD/NAD-bd_sf"/>
</dbReference>
<evidence type="ECO:0000259" key="1">
    <source>
        <dbReference type="Pfam" id="PF01266"/>
    </source>
</evidence>
<comment type="caution">
    <text evidence="2">The sequence shown here is derived from an EMBL/GenBank/DDBJ whole genome shotgun (WGS) entry which is preliminary data.</text>
</comment>
<dbReference type="AlphaFoldDB" id="A0AAE0DLU7"/>
<gene>
    <name evidence="2" type="ORF">OEA41_001980</name>
</gene>
<evidence type="ECO:0000313" key="2">
    <source>
        <dbReference type="EMBL" id="KAK3174734.1"/>
    </source>
</evidence>
<dbReference type="PANTHER" id="PTHR13847">
    <property type="entry name" value="SARCOSINE DEHYDROGENASE-RELATED"/>
    <property type="match status" value="1"/>
</dbReference>
<organism evidence="2 3">
    <name type="scientific">Lepraria neglecta</name>
    <dbReference type="NCBI Taxonomy" id="209136"/>
    <lineage>
        <taxon>Eukaryota</taxon>
        <taxon>Fungi</taxon>
        <taxon>Dikarya</taxon>
        <taxon>Ascomycota</taxon>
        <taxon>Pezizomycotina</taxon>
        <taxon>Lecanoromycetes</taxon>
        <taxon>OSLEUM clade</taxon>
        <taxon>Lecanoromycetidae</taxon>
        <taxon>Lecanorales</taxon>
        <taxon>Lecanorineae</taxon>
        <taxon>Stereocaulaceae</taxon>
        <taxon>Lepraria</taxon>
    </lineage>
</organism>
<accession>A0AAE0DLU7</accession>
<feature type="domain" description="FAD dependent oxidoreductase" evidence="1">
    <location>
        <begin position="14"/>
        <end position="323"/>
    </location>
</feature>
<sequence>MANNIEKYGLEAAAEMSNFEIAHIQAIKNLVEKENIDCDFTLTRSFDVFMSEAFAKKSKDGFESLVEKGLTSINDVQFTPAKLAKRVSGVKGAKGCASFTAAHLWPYKFIMHLLASTVSKGLNLQTHTPVTHVSSPSDAGEPCLVSTTRGNIKAKKVIFASNGYTAGVLPEYTEKIVPCRGTCCRIVTPDLEKAPYLTNSYVLGQGGGIYDYLIPRADGSIIVGGAKATMGKDRSIWYNNMDDSEVIEPAKDYFKTYMQDHFLGWEDSGAYVEKVWTGVMGYTSDLQPHIGSIPGRPNQYILAGFNGHGMPIIFLAAKGIAEMIKNGKTYEQTGLPRVYRTSEERLQSIVNKINVSSLD</sequence>
<proteinExistence type="predicted"/>
<dbReference type="InterPro" id="IPR006076">
    <property type="entry name" value="FAD-dep_OxRdtase"/>
</dbReference>
<dbReference type="Pfam" id="PF01266">
    <property type="entry name" value="DAO"/>
    <property type="match status" value="1"/>
</dbReference>
<dbReference type="Proteomes" id="UP001276659">
    <property type="component" value="Unassembled WGS sequence"/>
</dbReference>
<evidence type="ECO:0000313" key="3">
    <source>
        <dbReference type="Proteomes" id="UP001276659"/>
    </source>
</evidence>
<name>A0AAE0DLU7_9LECA</name>
<dbReference type="Gene3D" id="3.30.9.10">
    <property type="entry name" value="D-Amino Acid Oxidase, subunit A, domain 2"/>
    <property type="match status" value="1"/>
</dbReference>